<dbReference type="Pfam" id="PF11917">
    <property type="entry name" value="DUF3435"/>
    <property type="match status" value="1"/>
</dbReference>
<reference evidence="2" key="1">
    <citation type="submission" date="2023-01" db="EMBL/GenBank/DDBJ databases">
        <title>The chitinases involved in constricting ring structure development in the nematode-trapping fungus Drechslerella dactyloides.</title>
        <authorList>
            <person name="Wang R."/>
            <person name="Zhang L."/>
            <person name="Tang P."/>
            <person name="Li S."/>
            <person name="Liang L."/>
        </authorList>
    </citation>
    <scope>NUCLEOTIDE SEQUENCE</scope>
    <source>
        <strain evidence="2">YMF1.00031</strain>
    </source>
</reference>
<dbReference type="InterPro" id="IPR013762">
    <property type="entry name" value="Integrase-like_cat_sf"/>
</dbReference>
<keyword evidence="3" id="KW-1185">Reference proteome</keyword>
<dbReference type="PANTHER" id="PTHR37535:SF4">
    <property type="entry name" value="FLUG DOMAIN-CONTAINING PROTEIN"/>
    <property type="match status" value="1"/>
</dbReference>
<organism evidence="2 3">
    <name type="scientific">Drechslerella dactyloides</name>
    <name type="common">Nematode-trapping fungus</name>
    <name type="synonym">Arthrobotrys dactyloides</name>
    <dbReference type="NCBI Taxonomy" id="74499"/>
    <lineage>
        <taxon>Eukaryota</taxon>
        <taxon>Fungi</taxon>
        <taxon>Dikarya</taxon>
        <taxon>Ascomycota</taxon>
        <taxon>Pezizomycotina</taxon>
        <taxon>Orbiliomycetes</taxon>
        <taxon>Orbiliales</taxon>
        <taxon>Orbiliaceae</taxon>
        <taxon>Drechslerella</taxon>
    </lineage>
</organism>
<comment type="caution">
    <text evidence="2">The sequence shown here is derived from an EMBL/GenBank/DDBJ whole genome shotgun (WGS) entry which is preliminary data.</text>
</comment>
<dbReference type="PANTHER" id="PTHR37535">
    <property type="entry name" value="FLUG DOMAIN PROTEIN"/>
    <property type="match status" value="1"/>
</dbReference>
<dbReference type="InterPro" id="IPR021842">
    <property type="entry name" value="DUF3435"/>
</dbReference>
<feature type="region of interest" description="Disordered" evidence="1">
    <location>
        <begin position="834"/>
        <end position="873"/>
    </location>
</feature>
<feature type="compositionally biased region" description="Polar residues" evidence="1">
    <location>
        <begin position="678"/>
        <end position="691"/>
    </location>
</feature>
<dbReference type="GO" id="GO:0006310">
    <property type="term" value="P:DNA recombination"/>
    <property type="evidence" value="ECO:0007669"/>
    <property type="project" value="InterPro"/>
</dbReference>
<proteinExistence type="predicted"/>
<sequence length="893" mass="101680">MNINYSAILENELTAYAQDDPALNVLLRLHLQKCSKVLDRRTLFIVSDIGRVSMTEPTHQGTEIVEQTFNGINMFTYQLIRSIRPALADSEPIDRNHNIGASPTDIPRLMALPVIVLHSHKMNQINPACVAMFPFTRRRIGGGGVGSVTQSLAGRKALKYKGLNQQLLKMANIIGARKANRPQELHTKANERVELDGCAAALKPDCAKYLGTRLCLHTLKPLYGWVAGIYKGTDLKASMQDNDYTLQPLMRLQLSLFIMISAFTLARPGTILLSKGRTIPEFTLCYKDIELYLFELEDGEITLLLGMKFRNHKGQKRNHKLWTDVVLHDSDVSRPVSQFIALALHDGAFAANIEKADDILLVKPLRQFKRMSYQFHWKAEYLNRPVFRTQDGGTWNSGRANYYLRLLGERMGLQFRLTPYSIRYGVSNALDGFTTLERRQQIMAHRDENMWQRSYMSQKVLVDVQSGFTDTDPITGQIINRTGHCRNRDSRAPQSYDPDALCATFRQDKILQELKEEKANLEKINDRNEDQIPEIAKLELQIQNRQGLLRRWQFREDRRKFFENVETSDINHQIEHGPYGDTTEVSNKPSMELLESRLKVSERMKESYKGRGIDSILISYLQQFMSDLTWSEGARKYRSKKLSEGRIRLISARKRAMESDESGQVESQEPYNQDISNSTIENQSADSQTQAHRPEKRRKLTQIEGRIARVYKSAKNRLQSTHEGSRAAIENSEPVSGSETSGAINKDATKAHSKSKSRIQATRKVSRKTAEIAPMVDLWKALANLRQTILELRWYQAAFPDAKAEYHLRTDFQKKAEGLPRKYDAVTEDTAAACPSVQGNPAGDDQEPPKKSQNSKKPSSKRGKISKGRSINRVKDVRRSLRLQGLGVIEEEV</sequence>
<dbReference type="GO" id="GO:0003677">
    <property type="term" value="F:DNA binding"/>
    <property type="evidence" value="ECO:0007669"/>
    <property type="project" value="InterPro"/>
</dbReference>
<dbReference type="GO" id="GO:0015074">
    <property type="term" value="P:DNA integration"/>
    <property type="evidence" value="ECO:0007669"/>
    <property type="project" value="InterPro"/>
</dbReference>
<evidence type="ECO:0000313" key="2">
    <source>
        <dbReference type="EMBL" id="KAJ6258074.1"/>
    </source>
</evidence>
<feature type="region of interest" description="Disordered" evidence="1">
    <location>
        <begin position="678"/>
        <end position="766"/>
    </location>
</feature>
<name>A0AAD6ISY8_DREDA</name>
<evidence type="ECO:0000313" key="3">
    <source>
        <dbReference type="Proteomes" id="UP001221413"/>
    </source>
</evidence>
<accession>A0AAD6ISY8</accession>
<dbReference type="Gene3D" id="1.10.443.10">
    <property type="entry name" value="Intergrase catalytic core"/>
    <property type="match status" value="1"/>
</dbReference>
<dbReference type="EMBL" id="JAQGDS010000009">
    <property type="protein sequence ID" value="KAJ6258074.1"/>
    <property type="molecule type" value="Genomic_DNA"/>
</dbReference>
<evidence type="ECO:0000256" key="1">
    <source>
        <dbReference type="SAM" id="MobiDB-lite"/>
    </source>
</evidence>
<dbReference type="Proteomes" id="UP001221413">
    <property type="component" value="Unassembled WGS sequence"/>
</dbReference>
<dbReference type="AlphaFoldDB" id="A0AAD6ISY8"/>
<gene>
    <name evidence="2" type="ORF">Dda_6987</name>
</gene>
<feature type="compositionally biased region" description="Basic residues" evidence="1">
    <location>
        <begin position="858"/>
        <end position="872"/>
    </location>
</feature>
<protein>
    <submittedName>
        <fullName evidence="2">Uncharacterized protein</fullName>
    </submittedName>
</protein>
<feature type="compositionally biased region" description="Polar residues" evidence="1">
    <location>
        <begin position="733"/>
        <end position="743"/>
    </location>
</feature>